<dbReference type="AlphaFoldDB" id="A0A0D2K6A4"/>
<evidence type="ECO:0000313" key="3">
    <source>
        <dbReference type="Proteomes" id="UP000054498"/>
    </source>
</evidence>
<keyword evidence="3" id="KW-1185">Reference proteome</keyword>
<name>A0A0D2K6A4_9CHLO</name>
<feature type="compositionally biased region" description="Pro residues" evidence="1">
    <location>
        <begin position="85"/>
        <end position="99"/>
    </location>
</feature>
<reference evidence="2 3" key="1">
    <citation type="journal article" date="2013" name="BMC Genomics">
        <title>Reconstruction of the lipid metabolism for the microalga Monoraphidium neglectum from its genome sequence reveals characteristics suitable for biofuel production.</title>
        <authorList>
            <person name="Bogen C."/>
            <person name="Al-Dilaimi A."/>
            <person name="Albersmeier A."/>
            <person name="Wichmann J."/>
            <person name="Grundmann M."/>
            <person name="Rupp O."/>
            <person name="Lauersen K.J."/>
            <person name="Blifernez-Klassen O."/>
            <person name="Kalinowski J."/>
            <person name="Goesmann A."/>
            <person name="Mussgnug J.H."/>
            <person name="Kruse O."/>
        </authorList>
    </citation>
    <scope>NUCLEOTIDE SEQUENCE [LARGE SCALE GENOMIC DNA]</scope>
    <source>
        <strain evidence="2 3">SAG 48.87</strain>
    </source>
</reference>
<accession>A0A0D2K6A4</accession>
<sequence>MHRARGGGSMSLLPLVPGRPATGTSRKAIDMSKYQTLSEDQKQRIALVLAQREKLEAAVAAPGELGTEAVEEFMSISDGQLVLEAPPPSLSPSSPPADGPGPYRANPKLSITRIGSRAYPKVLEELAPQIRLQLAQAEDARRFALEANNDPLLQR</sequence>
<gene>
    <name evidence="2" type="ORF">MNEG_16291</name>
</gene>
<evidence type="ECO:0000256" key="1">
    <source>
        <dbReference type="SAM" id="MobiDB-lite"/>
    </source>
</evidence>
<keyword evidence="2" id="KW-0378">Hydrolase</keyword>
<dbReference type="EMBL" id="KK106418">
    <property type="protein sequence ID" value="KIY91673.1"/>
    <property type="molecule type" value="Genomic_DNA"/>
</dbReference>
<dbReference type="OrthoDB" id="30023at2759"/>
<dbReference type="GeneID" id="25734036"/>
<dbReference type="GO" id="GO:0016787">
    <property type="term" value="F:hydrolase activity"/>
    <property type="evidence" value="ECO:0007669"/>
    <property type="project" value="UniProtKB-KW"/>
</dbReference>
<dbReference type="Proteomes" id="UP000054498">
    <property type="component" value="Unassembled WGS sequence"/>
</dbReference>
<feature type="non-terminal residue" evidence="2">
    <location>
        <position position="155"/>
    </location>
</feature>
<dbReference type="EC" id="3.6.3.14" evidence="2"/>
<feature type="region of interest" description="Disordered" evidence="1">
    <location>
        <begin position="84"/>
        <end position="108"/>
    </location>
</feature>
<proteinExistence type="predicted"/>
<dbReference type="STRING" id="145388.A0A0D2K6A4"/>
<dbReference type="KEGG" id="mng:MNEG_16291"/>
<evidence type="ECO:0000313" key="2">
    <source>
        <dbReference type="EMBL" id="KIY91673.1"/>
    </source>
</evidence>
<dbReference type="RefSeq" id="XP_013890693.1">
    <property type="nucleotide sequence ID" value="XM_014035239.1"/>
</dbReference>
<organism evidence="2 3">
    <name type="scientific">Monoraphidium neglectum</name>
    <dbReference type="NCBI Taxonomy" id="145388"/>
    <lineage>
        <taxon>Eukaryota</taxon>
        <taxon>Viridiplantae</taxon>
        <taxon>Chlorophyta</taxon>
        <taxon>core chlorophytes</taxon>
        <taxon>Chlorophyceae</taxon>
        <taxon>CS clade</taxon>
        <taxon>Sphaeropleales</taxon>
        <taxon>Selenastraceae</taxon>
        <taxon>Monoraphidium</taxon>
    </lineage>
</organism>
<protein>
    <submittedName>
        <fullName evidence="2">F1F0 ATP synthase, alpha subunit</fullName>
        <ecNumber evidence="2">3.6.3.14</ecNumber>
    </submittedName>
</protein>
<feature type="region of interest" description="Disordered" evidence="1">
    <location>
        <begin position="1"/>
        <end position="27"/>
    </location>
</feature>